<evidence type="ECO:0000313" key="12">
    <source>
        <dbReference type="EMBL" id="CDR99105.1"/>
    </source>
</evidence>
<dbReference type="InterPro" id="IPR006671">
    <property type="entry name" value="Cyclin_N"/>
</dbReference>
<dbReference type="GO" id="GO:0016538">
    <property type="term" value="F:cyclin-dependent protein serine/threonine kinase regulator activity"/>
    <property type="evidence" value="ECO:0007669"/>
    <property type="project" value="InterPro"/>
</dbReference>
<evidence type="ECO:0000256" key="5">
    <source>
        <dbReference type="ARBA" id="ARBA00023127"/>
    </source>
</evidence>
<feature type="compositionally biased region" description="Low complexity" evidence="10">
    <location>
        <begin position="290"/>
        <end position="299"/>
    </location>
</feature>
<gene>
    <name evidence="12" type="primary">SSCI13820.1</name>
    <name evidence="13" type="ORF">SPSC_04506</name>
</gene>
<dbReference type="OrthoDB" id="10266018at2759"/>
<keyword evidence="7" id="KW-0804">Transcription</keyword>
<evidence type="ECO:0000259" key="11">
    <source>
        <dbReference type="SMART" id="SM00385"/>
    </source>
</evidence>
<evidence type="ECO:0000256" key="1">
    <source>
        <dbReference type="ARBA" id="ARBA00004123"/>
    </source>
</evidence>
<dbReference type="EMBL" id="LK056680">
    <property type="protein sequence ID" value="CDU24673.1"/>
    <property type="molecule type" value="Genomic_DNA"/>
</dbReference>
<dbReference type="FunFam" id="1.10.472.10:FF:000076">
    <property type="entry name" value="RNA polymerase II holoenzyme cyclin-like subunit"/>
    <property type="match status" value="1"/>
</dbReference>
<name>A0A0F7RSL3_9BASI</name>
<keyword evidence="5 9" id="KW-0195">Cyclin</keyword>
<evidence type="ECO:0000313" key="14">
    <source>
        <dbReference type="Proteomes" id="UP000242770"/>
    </source>
</evidence>
<evidence type="ECO:0000256" key="7">
    <source>
        <dbReference type="ARBA" id="ARBA00023163"/>
    </source>
</evidence>
<comment type="subcellular location">
    <subcellularLocation>
        <location evidence="1">Nucleus</location>
    </subcellularLocation>
</comment>
<sequence>MSANYWASTQCNNWLLDRPQLELARKEDLQYATRLECAALGVFFSNLLSTMCKRLNLRQRVVASANVFFRRFFSKNSYSALDPFLVCATCVYVAAKVEESPIHIKSAVAEATRTFQEVGFRGLPGDNSSLAEMEFYLVEEMEFDMIVYHAYRSLIGLYDAYGAKESNSGGGMGMEVEAFGVIKAGAEEQQASLGLSSSDQTDVRLVEFDEQVLQLSWFVLNDTYKTDIPLMYPPYMVALASLWLALSLHTPASEKITASMQNRQHKRQQTDPELDQLLNEPKSTPAGFNSLSSASQLEEAAPPSQEALTFFASLNVSLPLLAEVVQQMVSGYTVQKQVSALVNDGAGMVKLLERMREARRLDLIHKANNAGATDTRRPNR</sequence>
<dbReference type="EMBL" id="CCFA01000717">
    <property type="protein sequence ID" value="CDR99105.1"/>
    <property type="molecule type" value="Genomic_DNA"/>
</dbReference>
<evidence type="ECO:0000313" key="13">
    <source>
        <dbReference type="EMBL" id="CDU24673.1"/>
    </source>
</evidence>
<keyword evidence="3" id="KW-0678">Repressor</keyword>
<evidence type="ECO:0000256" key="8">
    <source>
        <dbReference type="ARBA" id="ARBA00023242"/>
    </source>
</evidence>
<dbReference type="GO" id="GO:0005634">
    <property type="term" value="C:nucleus"/>
    <property type="evidence" value="ECO:0007669"/>
    <property type="project" value="UniProtKB-SubCell"/>
</dbReference>
<comment type="similarity">
    <text evidence="2">Belongs to the cyclin family. Cyclin C subfamily.</text>
</comment>
<reference evidence="14" key="2">
    <citation type="submission" date="2014-06" db="EMBL/GenBank/DDBJ databases">
        <authorList>
            <person name="Berkman P.J."/>
        </authorList>
    </citation>
    <scope>NUCLEOTIDE SEQUENCE [LARGE SCALE GENOMIC DNA]</scope>
</reference>
<keyword evidence="13" id="KW-0240">DNA-directed RNA polymerase</keyword>
<keyword evidence="4" id="KW-0805">Transcription regulation</keyword>
<evidence type="ECO:0000256" key="10">
    <source>
        <dbReference type="SAM" id="MobiDB-lite"/>
    </source>
</evidence>
<dbReference type="SUPFAM" id="SSF47954">
    <property type="entry name" value="Cyclin-like"/>
    <property type="match status" value="2"/>
</dbReference>
<dbReference type="Pfam" id="PF00134">
    <property type="entry name" value="Cyclin_N"/>
    <property type="match status" value="1"/>
</dbReference>
<dbReference type="SMART" id="SM00385">
    <property type="entry name" value="CYCLIN"/>
    <property type="match status" value="2"/>
</dbReference>
<dbReference type="InterPro" id="IPR036915">
    <property type="entry name" value="Cyclin-like_sf"/>
</dbReference>
<evidence type="ECO:0000256" key="4">
    <source>
        <dbReference type="ARBA" id="ARBA00023015"/>
    </source>
</evidence>
<evidence type="ECO:0000256" key="9">
    <source>
        <dbReference type="RuleBase" id="RU000383"/>
    </source>
</evidence>
<dbReference type="InterPro" id="IPR043198">
    <property type="entry name" value="Cyclin/Ssn8"/>
</dbReference>
<dbReference type="GO" id="GO:0006357">
    <property type="term" value="P:regulation of transcription by RNA polymerase II"/>
    <property type="evidence" value="ECO:0007669"/>
    <property type="project" value="InterPro"/>
</dbReference>
<accession>A0A0F7RSL3</accession>
<evidence type="ECO:0000256" key="6">
    <source>
        <dbReference type="ARBA" id="ARBA00023159"/>
    </source>
</evidence>
<proteinExistence type="inferred from homology"/>
<dbReference type="Proteomes" id="UP000242770">
    <property type="component" value="Unassembled WGS sequence"/>
</dbReference>
<evidence type="ECO:0000256" key="2">
    <source>
        <dbReference type="ARBA" id="ARBA00008638"/>
    </source>
</evidence>
<feature type="domain" description="Cyclin-like" evidence="11">
    <location>
        <begin position="203"/>
        <end position="283"/>
    </location>
</feature>
<organism evidence="12 14">
    <name type="scientific">Sporisorium scitamineum</name>
    <dbReference type="NCBI Taxonomy" id="49012"/>
    <lineage>
        <taxon>Eukaryota</taxon>
        <taxon>Fungi</taxon>
        <taxon>Dikarya</taxon>
        <taxon>Basidiomycota</taxon>
        <taxon>Ustilaginomycotina</taxon>
        <taxon>Ustilaginomycetes</taxon>
        <taxon>Ustilaginales</taxon>
        <taxon>Ustilaginaceae</taxon>
        <taxon>Sporisorium</taxon>
    </lineage>
</organism>
<keyword evidence="14" id="KW-1185">Reference proteome</keyword>
<feature type="domain" description="Cyclin-like" evidence="11">
    <location>
        <begin position="46"/>
        <end position="139"/>
    </location>
</feature>
<dbReference type="STRING" id="49012.A0A0F7RSL3"/>
<dbReference type="GO" id="GO:0000428">
    <property type="term" value="C:DNA-directed RNA polymerase complex"/>
    <property type="evidence" value="ECO:0007669"/>
    <property type="project" value="UniProtKB-KW"/>
</dbReference>
<dbReference type="PANTHER" id="PTHR10026">
    <property type="entry name" value="CYCLIN"/>
    <property type="match status" value="1"/>
</dbReference>
<keyword evidence="6" id="KW-0010">Activator</keyword>
<dbReference type="AlphaFoldDB" id="A0A0F7RSL3"/>
<keyword evidence="8" id="KW-0539">Nucleus</keyword>
<dbReference type="Gene3D" id="1.10.472.10">
    <property type="entry name" value="Cyclin-like"/>
    <property type="match status" value="2"/>
</dbReference>
<feature type="region of interest" description="Disordered" evidence="10">
    <location>
        <begin position="277"/>
        <end position="299"/>
    </location>
</feature>
<protein>
    <submittedName>
        <fullName evidence="13">Related to SSN8-DNA-directed RNA polymerase II holoenzyme and SRB subcomplex subunit, cyclin C homolog</fullName>
    </submittedName>
</protein>
<reference evidence="12" key="1">
    <citation type="submission" date="2014-06" db="EMBL/GenBank/DDBJ databases">
        <authorList>
            <person name="Berkman J.Paul."/>
        </authorList>
    </citation>
    <scope>NUCLEOTIDE SEQUENCE [LARGE SCALE GENOMIC DNA]</scope>
</reference>
<dbReference type="InterPro" id="IPR013763">
    <property type="entry name" value="Cyclin-like_dom"/>
</dbReference>
<reference evidence="13" key="3">
    <citation type="submission" date="2014-06" db="EMBL/GenBank/DDBJ databases">
        <authorList>
            <person name="Ju J."/>
            <person name="Zhang J."/>
        </authorList>
    </citation>
    <scope>NUCLEOTIDE SEQUENCE</scope>
    <source>
        <strain evidence="13">SscI8</strain>
    </source>
</reference>
<dbReference type="CDD" id="cd20513">
    <property type="entry name" value="CYCLIN_CCNC_rpt1"/>
    <property type="match status" value="1"/>
</dbReference>
<evidence type="ECO:0000256" key="3">
    <source>
        <dbReference type="ARBA" id="ARBA00022491"/>
    </source>
</evidence>